<dbReference type="OrthoDB" id="2564812at2759"/>
<dbReference type="InterPro" id="IPR056146">
    <property type="entry name" value="DUF7729"/>
</dbReference>
<evidence type="ECO:0000313" key="3">
    <source>
        <dbReference type="EMBL" id="ANB12612.1"/>
    </source>
</evidence>
<keyword evidence="1" id="KW-0472">Membrane</keyword>
<proteinExistence type="predicted"/>
<dbReference type="RefSeq" id="XP_018735089.1">
    <property type="nucleotide sequence ID" value="XM_018882840.1"/>
</dbReference>
<protein>
    <recommendedName>
        <fullName evidence="2">DUF7729 domain-containing protein</fullName>
    </recommendedName>
</protein>
<evidence type="ECO:0000313" key="4">
    <source>
        <dbReference type="Proteomes" id="UP000189580"/>
    </source>
</evidence>
<dbReference type="PANTHER" id="PTHR39460:SF1">
    <property type="entry name" value="C6 TRANSCRIPTION FACTOR"/>
    <property type="match status" value="1"/>
</dbReference>
<dbReference type="KEGG" id="slb:AWJ20_871"/>
<reference evidence="3 4" key="1">
    <citation type="submission" date="2016-02" db="EMBL/GenBank/DDBJ databases">
        <title>Complete genome sequence and transcriptome regulation of the pentose utilising yeast Sugiyamaella lignohabitans.</title>
        <authorList>
            <person name="Bellasio M."/>
            <person name="Peymann A."/>
            <person name="Valli M."/>
            <person name="Sipitzky M."/>
            <person name="Graf A."/>
            <person name="Sauer M."/>
            <person name="Marx H."/>
            <person name="Mattanovich D."/>
        </authorList>
    </citation>
    <scope>NUCLEOTIDE SEQUENCE [LARGE SCALE GENOMIC DNA]</scope>
    <source>
        <strain evidence="3 4">CBS 10342</strain>
    </source>
</reference>
<feature type="domain" description="DUF7729" evidence="2">
    <location>
        <begin position="38"/>
        <end position="257"/>
    </location>
</feature>
<gene>
    <name evidence="3" type="ORF">AWJ20_871</name>
</gene>
<dbReference type="PANTHER" id="PTHR39460">
    <property type="entry name" value="EXPRESSED PROTEIN"/>
    <property type="match status" value="1"/>
</dbReference>
<evidence type="ECO:0000259" key="2">
    <source>
        <dbReference type="Pfam" id="PF24855"/>
    </source>
</evidence>
<name>A0A167D8J1_9ASCO</name>
<sequence>MSEVFTTASTTAVVTVGSSFPSSTTLPLASATPSQFVYPTTFDTSLGTNFTNSSCPEFFKSFLYNEDFINCYPMSFFLLNSKSYVTIVRQGISSVETVLNASCSVDYQQCSSLMSNYSNQLIQADNCLNDYNLENPLVTQAYNDFVAYDVIHDVMCLRRGLNHSNATQLDRDTKYCYSHGLFDADSSTGDAYLYLLPLGIPYPNMTAPSCSRCTKRVMDIFWEFTGVVQNQISYTYNSAAGRIAHRSNCSANFINASAKALPSPSATKSHSAAATVSPSLMLILLLFPFVMSILMLN</sequence>
<keyword evidence="1" id="KW-1133">Transmembrane helix</keyword>
<dbReference type="EMBL" id="CP014501">
    <property type="protein sequence ID" value="ANB12612.1"/>
    <property type="molecule type" value="Genomic_DNA"/>
</dbReference>
<feature type="transmembrane region" description="Helical" evidence="1">
    <location>
        <begin position="272"/>
        <end position="296"/>
    </location>
</feature>
<accession>A0A167D8J1</accession>
<dbReference type="Proteomes" id="UP000189580">
    <property type="component" value="Chromosome a"/>
</dbReference>
<dbReference type="Pfam" id="PF24855">
    <property type="entry name" value="DUF7729"/>
    <property type="match status" value="1"/>
</dbReference>
<evidence type="ECO:0000256" key="1">
    <source>
        <dbReference type="SAM" id="Phobius"/>
    </source>
</evidence>
<organism evidence="3 4">
    <name type="scientific">Sugiyamaella lignohabitans</name>
    <dbReference type="NCBI Taxonomy" id="796027"/>
    <lineage>
        <taxon>Eukaryota</taxon>
        <taxon>Fungi</taxon>
        <taxon>Dikarya</taxon>
        <taxon>Ascomycota</taxon>
        <taxon>Saccharomycotina</taxon>
        <taxon>Dipodascomycetes</taxon>
        <taxon>Dipodascales</taxon>
        <taxon>Trichomonascaceae</taxon>
        <taxon>Sugiyamaella</taxon>
    </lineage>
</organism>
<dbReference type="GeneID" id="30037951"/>
<keyword evidence="4" id="KW-1185">Reference proteome</keyword>
<dbReference type="AlphaFoldDB" id="A0A167D8J1"/>
<keyword evidence="1" id="KW-0812">Transmembrane</keyword>